<evidence type="ECO:0000313" key="7">
    <source>
        <dbReference type="EMBL" id="MEF2967243.1"/>
    </source>
</evidence>
<accession>A0ABU7VV47</accession>
<keyword evidence="2" id="KW-1003">Cell membrane</keyword>
<evidence type="ECO:0000256" key="2">
    <source>
        <dbReference type="ARBA" id="ARBA00022475"/>
    </source>
</evidence>
<name>A0ABU7VV47_9BACL</name>
<feature type="transmembrane region" description="Helical" evidence="6">
    <location>
        <begin position="186"/>
        <end position="207"/>
    </location>
</feature>
<evidence type="ECO:0000256" key="5">
    <source>
        <dbReference type="ARBA" id="ARBA00023136"/>
    </source>
</evidence>
<dbReference type="InterPro" id="IPR001123">
    <property type="entry name" value="LeuE-type"/>
</dbReference>
<comment type="caution">
    <text evidence="7">The sequence shown here is derived from an EMBL/GenBank/DDBJ whole genome shotgun (WGS) entry which is preliminary data.</text>
</comment>
<keyword evidence="5 6" id="KW-0472">Membrane</keyword>
<feature type="transmembrane region" description="Helical" evidence="6">
    <location>
        <begin position="112"/>
        <end position="137"/>
    </location>
</feature>
<feature type="transmembrane region" description="Helical" evidence="6">
    <location>
        <begin position="74"/>
        <end position="91"/>
    </location>
</feature>
<evidence type="ECO:0000256" key="6">
    <source>
        <dbReference type="SAM" id="Phobius"/>
    </source>
</evidence>
<feature type="transmembrane region" description="Helical" evidence="6">
    <location>
        <begin position="6"/>
        <end position="28"/>
    </location>
</feature>
<feature type="transmembrane region" description="Helical" evidence="6">
    <location>
        <begin position="40"/>
        <end position="68"/>
    </location>
</feature>
<dbReference type="EMBL" id="JAZHPZ010000007">
    <property type="protein sequence ID" value="MEF2967243.1"/>
    <property type="molecule type" value="Genomic_DNA"/>
</dbReference>
<evidence type="ECO:0000256" key="4">
    <source>
        <dbReference type="ARBA" id="ARBA00022989"/>
    </source>
</evidence>
<evidence type="ECO:0000256" key="1">
    <source>
        <dbReference type="ARBA" id="ARBA00004651"/>
    </source>
</evidence>
<protein>
    <submittedName>
        <fullName evidence="7">LysE family transporter</fullName>
    </submittedName>
</protein>
<dbReference type="RefSeq" id="WP_331847462.1">
    <property type="nucleotide sequence ID" value="NZ_JAZHPZ010000007.1"/>
</dbReference>
<keyword evidence="4 6" id="KW-1133">Transmembrane helix</keyword>
<proteinExistence type="predicted"/>
<comment type="subcellular location">
    <subcellularLocation>
        <location evidence="1">Cell membrane</location>
        <topology evidence="1">Multi-pass membrane protein</topology>
    </subcellularLocation>
</comment>
<gene>
    <name evidence="7" type="ORF">V3851_15505</name>
</gene>
<feature type="transmembrane region" description="Helical" evidence="6">
    <location>
        <begin position="149"/>
        <end position="174"/>
    </location>
</feature>
<reference evidence="7 8" key="1">
    <citation type="submission" date="2024-02" db="EMBL/GenBank/DDBJ databases">
        <title>A nitrogen-fixing paenibacillus bacterium.</title>
        <authorList>
            <person name="Zhang W.L."/>
            <person name="Chen S.F."/>
        </authorList>
    </citation>
    <scope>NUCLEOTIDE SEQUENCE [LARGE SCALE GENOMIC DNA]</scope>
    <source>
        <strain evidence="7 8">M1</strain>
    </source>
</reference>
<sequence>MSLFILFQSILTGIAVAAPVGPIGMLCIRTTLAKGRRSGLAAGLGAAAADACYAAVAAFGITAIASFLIRYDGLIRVIGGVAICWLGYNVIHRKPSSPPPAHEAETGPRLTTFASTFLLTLTNPMTILSFASLAAGIGGPSLTGSFGSAAMFTAGVLLGSAIWWLFLSTAVSLFRIAMLTPAALRAVDIVSGLILLGFGVWSLYSALSILI</sequence>
<organism evidence="7 8">
    <name type="scientific">Paenibacillus haidiansis</name>
    <dbReference type="NCBI Taxonomy" id="1574488"/>
    <lineage>
        <taxon>Bacteria</taxon>
        <taxon>Bacillati</taxon>
        <taxon>Bacillota</taxon>
        <taxon>Bacilli</taxon>
        <taxon>Bacillales</taxon>
        <taxon>Paenibacillaceae</taxon>
        <taxon>Paenibacillus</taxon>
    </lineage>
</organism>
<keyword evidence="8" id="KW-1185">Reference proteome</keyword>
<dbReference type="PANTHER" id="PTHR30086:SF20">
    <property type="entry name" value="ARGININE EXPORTER PROTEIN ARGO-RELATED"/>
    <property type="match status" value="1"/>
</dbReference>
<evidence type="ECO:0000256" key="3">
    <source>
        <dbReference type="ARBA" id="ARBA00022692"/>
    </source>
</evidence>
<dbReference type="Pfam" id="PF01810">
    <property type="entry name" value="LysE"/>
    <property type="match status" value="1"/>
</dbReference>
<dbReference type="PANTHER" id="PTHR30086">
    <property type="entry name" value="ARGININE EXPORTER PROTEIN ARGO"/>
    <property type="match status" value="1"/>
</dbReference>
<dbReference type="Proteomes" id="UP001306950">
    <property type="component" value="Unassembled WGS sequence"/>
</dbReference>
<keyword evidence="3 6" id="KW-0812">Transmembrane</keyword>
<evidence type="ECO:0000313" key="8">
    <source>
        <dbReference type="Proteomes" id="UP001306950"/>
    </source>
</evidence>